<dbReference type="SUPFAM" id="SSF81324">
    <property type="entry name" value="Voltage-gated potassium channels"/>
    <property type="match status" value="1"/>
</dbReference>
<feature type="transmembrane region" description="Helical" evidence="1">
    <location>
        <begin position="6"/>
        <end position="24"/>
    </location>
</feature>
<proteinExistence type="predicted"/>
<feature type="transmembrane region" description="Helical" evidence="1">
    <location>
        <begin position="73"/>
        <end position="94"/>
    </location>
</feature>
<dbReference type="EMBL" id="PVNS01000001">
    <property type="protein sequence ID" value="PRO67016.1"/>
    <property type="molecule type" value="Genomic_DNA"/>
</dbReference>
<reference evidence="3 4" key="1">
    <citation type="submission" date="2018-03" db="EMBL/GenBank/DDBJ databases">
        <title>Bacillus urumqiensis sp. nov., a moderately haloalkaliphilic bacterium isolated from a salt lake.</title>
        <authorList>
            <person name="Zhao B."/>
            <person name="Liao Z."/>
        </authorList>
    </citation>
    <scope>NUCLEOTIDE SEQUENCE [LARGE SCALE GENOMIC DNA]</scope>
    <source>
        <strain evidence="3 4">BZ-SZ-XJ18</strain>
    </source>
</reference>
<keyword evidence="1" id="KW-1133">Transmembrane helix</keyword>
<name>A0A2P6ML54_ALKUR</name>
<comment type="caution">
    <text evidence="3">The sequence shown here is derived from an EMBL/GenBank/DDBJ whole genome shotgun (WGS) entry which is preliminary data.</text>
</comment>
<evidence type="ECO:0000256" key="1">
    <source>
        <dbReference type="SAM" id="Phobius"/>
    </source>
</evidence>
<keyword evidence="1" id="KW-0472">Membrane</keyword>
<feature type="transmembrane region" description="Helical" evidence="1">
    <location>
        <begin position="106"/>
        <end position="127"/>
    </location>
</feature>
<accession>A0A2P6ML54</accession>
<evidence type="ECO:0000313" key="4">
    <source>
        <dbReference type="Proteomes" id="UP000243650"/>
    </source>
</evidence>
<dbReference type="Pfam" id="PF07885">
    <property type="entry name" value="Ion_trans_2"/>
    <property type="match status" value="1"/>
</dbReference>
<sequence>MLHLILTGAGVAVIAANLIYYIRYKRFRESSLHTGLFLHMFFLLTAVTFGFALLYWGMSLGGPVLKVNDPTDIIVNVSFMEALYFSGVTMLSVGYGDFVPVGAVRFFALIQAGLGLLIPSAFFLTALGQKQQENEE</sequence>
<dbReference type="OrthoDB" id="9813518at2"/>
<protein>
    <submittedName>
        <fullName evidence="3">Metal transporter</fullName>
    </submittedName>
</protein>
<evidence type="ECO:0000259" key="2">
    <source>
        <dbReference type="Pfam" id="PF07885"/>
    </source>
</evidence>
<keyword evidence="1" id="KW-0812">Transmembrane</keyword>
<gene>
    <name evidence="3" type="ORF">C6I21_00160</name>
</gene>
<feature type="transmembrane region" description="Helical" evidence="1">
    <location>
        <begin position="36"/>
        <end position="58"/>
    </location>
</feature>
<evidence type="ECO:0000313" key="3">
    <source>
        <dbReference type="EMBL" id="PRO67016.1"/>
    </source>
</evidence>
<dbReference type="Proteomes" id="UP000243650">
    <property type="component" value="Unassembled WGS sequence"/>
</dbReference>
<dbReference type="Gene3D" id="1.10.287.70">
    <property type="match status" value="1"/>
</dbReference>
<dbReference type="RefSeq" id="WP_105957402.1">
    <property type="nucleotide sequence ID" value="NZ_PVNS01000001.1"/>
</dbReference>
<organism evidence="3 4">
    <name type="scientific">Alkalicoccus urumqiensis</name>
    <name type="common">Bacillus urumqiensis</name>
    <dbReference type="NCBI Taxonomy" id="1548213"/>
    <lineage>
        <taxon>Bacteria</taxon>
        <taxon>Bacillati</taxon>
        <taxon>Bacillota</taxon>
        <taxon>Bacilli</taxon>
        <taxon>Bacillales</taxon>
        <taxon>Bacillaceae</taxon>
        <taxon>Alkalicoccus</taxon>
    </lineage>
</organism>
<keyword evidence="4" id="KW-1185">Reference proteome</keyword>
<feature type="domain" description="Potassium channel" evidence="2">
    <location>
        <begin position="57"/>
        <end position="124"/>
    </location>
</feature>
<dbReference type="AlphaFoldDB" id="A0A2P6ML54"/>
<dbReference type="InterPro" id="IPR013099">
    <property type="entry name" value="K_chnl_dom"/>
</dbReference>